<comment type="subcellular location">
    <subcellularLocation>
        <location evidence="1">Cell membrane</location>
        <topology evidence="1">Multi-pass membrane protein</topology>
    </subcellularLocation>
</comment>
<evidence type="ECO:0000256" key="9">
    <source>
        <dbReference type="RuleBase" id="RU362091"/>
    </source>
</evidence>
<feature type="region of interest" description="Disordered" evidence="10">
    <location>
        <begin position="1"/>
        <end position="107"/>
    </location>
</feature>
<keyword evidence="5 11" id="KW-0812">Transmembrane</keyword>
<feature type="transmembrane region" description="Helical" evidence="11">
    <location>
        <begin position="206"/>
        <end position="224"/>
    </location>
</feature>
<dbReference type="GO" id="GO:0015293">
    <property type="term" value="F:symporter activity"/>
    <property type="evidence" value="ECO:0007669"/>
    <property type="project" value="UniProtKB-KW"/>
</dbReference>
<feature type="compositionally biased region" description="Pro residues" evidence="10">
    <location>
        <begin position="18"/>
        <end position="27"/>
    </location>
</feature>
<evidence type="ECO:0000256" key="6">
    <source>
        <dbReference type="ARBA" id="ARBA00022847"/>
    </source>
</evidence>
<evidence type="ECO:0000256" key="8">
    <source>
        <dbReference type="ARBA" id="ARBA00023136"/>
    </source>
</evidence>
<comment type="similarity">
    <text evidence="2 9">Belongs to the sodium:solute symporter (SSF) (TC 2.A.21) family.</text>
</comment>
<dbReference type="Pfam" id="PF00474">
    <property type="entry name" value="SSF"/>
    <property type="match status" value="1"/>
</dbReference>
<feature type="compositionally biased region" description="Pro residues" evidence="10">
    <location>
        <begin position="65"/>
        <end position="76"/>
    </location>
</feature>
<feature type="compositionally biased region" description="Low complexity" evidence="10">
    <location>
        <begin position="77"/>
        <end position="93"/>
    </location>
</feature>
<dbReference type="PANTHER" id="PTHR48086">
    <property type="entry name" value="SODIUM/PROLINE SYMPORTER-RELATED"/>
    <property type="match status" value="1"/>
</dbReference>
<feature type="compositionally biased region" description="Low complexity" evidence="10">
    <location>
        <begin position="521"/>
        <end position="581"/>
    </location>
</feature>
<evidence type="ECO:0000313" key="12">
    <source>
        <dbReference type="EMBL" id="EMF24171.1"/>
    </source>
</evidence>
<feature type="transmembrane region" description="Helical" evidence="11">
    <location>
        <begin position="149"/>
        <end position="168"/>
    </location>
</feature>
<evidence type="ECO:0000256" key="5">
    <source>
        <dbReference type="ARBA" id="ARBA00022692"/>
    </source>
</evidence>
<dbReference type="InterPro" id="IPR038377">
    <property type="entry name" value="Na/Glc_symporter_sf"/>
</dbReference>
<feature type="region of interest" description="Disordered" evidence="10">
    <location>
        <begin position="521"/>
        <end position="636"/>
    </location>
</feature>
<evidence type="ECO:0000256" key="11">
    <source>
        <dbReference type="SAM" id="Phobius"/>
    </source>
</evidence>
<dbReference type="InterPro" id="IPR050277">
    <property type="entry name" value="Sodium:Solute_Symporter"/>
</dbReference>
<protein>
    <submittedName>
        <fullName evidence="12">Transmembrane transport protein</fullName>
    </submittedName>
</protein>
<feature type="compositionally biased region" description="Low complexity" evidence="10">
    <location>
        <begin position="426"/>
        <end position="436"/>
    </location>
</feature>
<feature type="compositionally biased region" description="Low complexity" evidence="10">
    <location>
        <begin position="356"/>
        <end position="373"/>
    </location>
</feature>
<dbReference type="InterPro" id="IPR001734">
    <property type="entry name" value="Na/solute_symporter"/>
</dbReference>
<dbReference type="GO" id="GO:0005886">
    <property type="term" value="C:plasma membrane"/>
    <property type="evidence" value="ECO:0007669"/>
    <property type="project" value="UniProtKB-SubCell"/>
</dbReference>
<proteinExistence type="inferred from homology"/>
<feature type="region of interest" description="Disordered" evidence="10">
    <location>
        <begin position="426"/>
        <end position="451"/>
    </location>
</feature>
<evidence type="ECO:0000313" key="13">
    <source>
        <dbReference type="Proteomes" id="UP000011732"/>
    </source>
</evidence>
<sequence length="636" mass="65565">MLCSATPQRRKARLRTGPAPPRPPPGRTLPEPQYGGAPKGSPPWGGGRLGVARPSVAPRLLPSAPQDPPRPAPPSVHPAAASGSSRPPSGGPRDVPRTPPKVGVNPGNTPDFLTVLASVAGMILACANSLAHDVFAARAREMTPRREMLLARLSAAVVGVPAILLATLVQHRSLHPLITLPFCLGASAIAPALVHSLFWRRYTRTGLLAALIGGTVSVLLLMPGTTLVSGSPVAAFPDADFTWFPFTTTGLLSIPSASPAAGSAPSPPAAPGRRNSAASTRRWRAGSSPARPAEGHDRRRALVSASARPAVRVGHSTARPVSALRLAQTWSICVCTSSRRSACSRSTRPVSRSMPSTRACASASTSAARSRASSAHRRAASSASANACRASASSFSARSSASACRASSSAARSASSRAASSSRSACAPASSASSSEVRSRTRRISASASVRRSFTSSRASIRISSALSRAAASRSRAYSSATARSAAPYARAASSTSAASSRARSTRSCACCRADSRTAVASSSASRNSRRGPSPSDSYVCSGSPAARTRSPSSSSSISRASTVSRAARSQAASRSSDSASTYAITCNGRYPRPRRTISNPRDDTDALLLILEPLPPTDTKPSTTTEHKRDESRTS</sequence>
<dbReference type="Gene3D" id="1.20.1730.10">
    <property type="entry name" value="Sodium/glucose cotransporter"/>
    <property type="match status" value="1"/>
</dbReference>
<keyword evidence="6" id="KW-0769">Symport</keyword>
<feature type="compositionally biased region" description="Basic and acidic residues" evidence="10">
    <location>
        <begin position="626"/>
        <end position="636"/>
    </location>
</feature>
<dbReference type="Proteomes" id="UP000011732">
    <property type="component" value="Unassembled WGS sequence"/>
</dbReference>
<evidence type="ECO:0000256" key="10">
    <source>
        <dbReference type="SAM" id="MobiDB-lite"/>
    </source>
</evidence>
<name>M3DSH9_STREZ</name>
<keyword evidence="13" id="KW-1185">Reference proteome</keyword>
<dbReference type="PROSITE" id="PS50283">
    <property type="entry name" value="NA_SOLUT_SYMP_3"/>
    <property type="match status" value="1"/>
</dbReference>
<keyword evidence="7 11" id="KW-1133">Transmembrane helix</keyword>
<dbReference type="AlphaFoldDB" id="M3DSH9"/>
<feature type="region of interest" description="Disordered" evidence="10">
    <location>
        <begin position="344"/>
        <end position="383"/>
    </location>
</feature>
<evidence type="ECO:0000256" key="3">
    <source>
        <dbReference type="ARBA" id="ARBA00022448"/>
    </source>
</evidence>
<dbReference type="PANTHER" id="PTHR48086:SF6">
    <property type="entry name" value="CATION_ACETATE SYMPORTER ACTP"/>
    <property type="match status" value="1"/>
</dbReference>
<gene>
    <name evidence="12" type="ORF">H114_28359</name>
</gene>
<accession>M3DSH9</accession>
<dbReference type="EMBL" id="AOHP01000142">
    <property type="protein sequence ID" value="EMF24171.1"/>
    <property type="molecule type" value="Genomic_DNA"/>
</dbReference>
<dbReference type="GO" id="GO:0015123">
    <property type="term" value="F:acetate transmembrane transporter activity"/>
    <property type="evidence" value="ECO:0007669"/>
    <property type="project" value="TreeGrafter"/>
</dbReference>
<evidence type="ECO:0000256" key="1">
    <source>
        <dbReference type="ARBA" id="ARBA00004651"/>
    </source>
</evidence>
<evidence type="ECO:0000256" key="7">
    <source>
        <dbReference type="ARBA" id="ARBA00022989"/>
    </source>
</evidence>
<reference evidence="12 13" key="1">
    <citation type="journal article" date="2013" name="Genome Announc.">
        <title>Draft Genome Sequence of Streptomyces gancidicus Strain BKS 13-15.</title>
        <authorList>
            <person name="Kumar S."/>
            <person name="Kaur N."/>
            <person name="Singh N.K."/>
            <person name="Raghava G.P."/>
            <person name="Mayilraj S."/>
        </authorList>
    </citation>
    <scope>NUCLEOTIDE SEQUENCE [LARGE SCALE GENOMIC DNA]</scope>
    <source>
        <strain evidence="12 13">BKS 13-15</strain>
    </source>
</reference>
<feature type="transmembrane region" description="Helical" evidence="11">
    <location>
        <begin position="174"/>
        <end position="194"/>
    </location>
</feature>
<keyword evidence="8 11" id="KW-0472">Membrane</keyword>
<evidence type="ECO:0000256" key="4">
    <source>
        <dbReference type="ARBA" id="ARBA00022475"/>
    </source>
</evidence>
<feature type="region of interest" description="Disordered" evidence="10">
    <location>
        <begin position="257"/>
        <end position="316"/>
    </location>
</feature>
<keyword evidence="4" id="KW-1003">Cell membrane</keyword>
<evidence type="ECO:0000256" key="2">
    <source>
        <dbReference type="ARBA" id="ARBA00006434"/>
    </source>
</evidence>
<dbReference type="GO" id="GO:0006847">
    <property type="term" value="P:plasma membrane acetate transport"/>
    <property type="evidence" value="ECO:0007669"/>
    <property type="project" value="TreeGrafter"/>
</dbReference>
<keyword evidence="3" id="KW-0813">Transport</keyword>
<organism evidence="12 13">
    <name type="scientific">Streptomyces gancidicus BKS 13-15</name>
    <dbReference type="NCBI Taxonomy" id="1284664"/>
    <lineage>
        <taxon>Bacteria</taxon>
        <taxon>Bacillati</taxon>
        <taxon>Actinomycetota</taxon>
        <taxon>Actinomycetes</taxon>
        <taxon>Kitasatosporales</taxon>
        <taxon>Streptomycetaceae</taxon>
        <taxon>Streptomyces</taxon>
        <taxon>Streptomyces pseudogriseolus group</taxon>
    </lineage>
</organism>
<comment type="caution">
    <text evidence="12">The sequence shown here is derived from an EMBL/GenBank/DDBJ whole genome shotgun (WGS) entry which is preliminary data.</text>
</comment>